<protein>
    <recommendedName>
        <fullName evidence="2">Phage tail assembly protein</fullName>
    </recommendedName>
</protein>
<dbReference type="EMBL" id="MN990730">
    <property type="protein sequence ID" value="QIM10441.1"/>
    <property type="molecule type" value="Genomic_DNA"/>
</dbReference>
<sequence length="82" mass="9604">MENTTKLELLFPVTVNGTTYQVLNIRRSKVKDRLAVSKLNLSDEEREIRLLSNLCEVAPEVLQELDEKDYQALQRAYLDFFK</sequence>
<proteinExistence type="predicted"/>
<evidence type="ECO:0000313" key="1">
    <source>
        <dbReference type="EMBL" id="QIM10441.1"/>
    </source>
</evidence>
<gene>
    <name evidence="1" type="ORF">PlAlph_3330</name>
</gene>
<dbReference type="AlphaFoldDB" id="A0A6G8F2Z4"/>
<evidence type="ECO:0008006" key="2">
    <source>
        <dbReference type="Google" id="ProtNLM"/>
    </source>
</evidence>
<accession>A0A6G8F2Z4</accession>
<organism evidence="1">
    <name type="scientific">uncultured Alphaproteobacteria bacterium</name>
    <dbReference type="NCBI Taxonomy" id="91750"/>
    <lineage>
        <taxon>Bacteria</taxon>
        <taxon>Pseudomonadati</taxon>
        <taxon>Pseudomonadota</taxon>
        <taxon>Alphaproteobacteria</taxon>
        <taxon>environmental samples</taxon>
    </lineage>
</organism>
<dbReference type="Pfam" id="PF10109">
    <property type="entry name" value="Phage_TAC_7"/>
    <property type="match status" value="1"/>
</dbReference>
<name>A0A6G8F2Z4_9PROT</name>
<reference evidence="1" key="1">
    <citation type="journal article" date="2020" name="J. ISSAAS">
        <title>Lactobacilli and other gastrointestinal microbiota of Peromyscus leucopus, reservoir host for agents of Lyme disease and other zoonoses in North America.</title>
        <authorList>
            <person name="Milovic A."/>
            <person name="Bassam K."/>
            <person name="Shao H."/>
            <person name="Chatzistamou I."/>
            <person name="Tufts D.M."/>
            <person name="Diuk-Wasser M."/>
            <person name="Barbour A.G."/>
        </authorList>
    </citation>
    <scope>NUCLEOTIDE SEQUENCE</scope>
    <source>
        <strain evidence="1">LL90</strain>
    </source>
</reference>
<dbReference type="InterPro" id="IPR019289">
    <property type="entry name" value="Phage_tail_E/E"/>
</dbReference>